<dbReference type="PANTHER" id="PTHR41523:SF8">
    <property type="entry name" value="ETHYLENE RESPONSE SENSOR PROTEIN"/>
    <property type="match status" value="1"/>
</dbReference>
<evidence type="ECO:0000256" key="7">
    <source>
        <dbReference type="ARBA" id="ARBA00022840"/>
    </source>
</evidence>
<sequence length="763" mass="86497">MPLYKILFISTFIFLSGSSICAQSPAKADLGNMLYSLSKSRPDTNRVKILWGIGDHYLYKPGEKKQDIDSAFLFLRKAVGLSEQLAESEWKNKVSVSLAAACFEARKAVAGRLIFKEIISFYKKTGKASLEGDAWLTLGDQLKNTDTTHQQKERLACYQRSYELQKKACQNKSAILALTRWTQTALSIRDYDEALKGLLKIKAESEKSKLYTNIYGWAIDNLTTIAASKGDFYKQLFYQIENLNALKKHPEYYTVNGEIMSYNRITDLYLQMDDYKKAEIYALKELDLTLKAGEDYVFPLDNLLISLLNQGKASTALAILQRTVRAMPPKKMQEIDVSHFYGRVYAAMHNFKKADLYFQRAARLYEAIDPQHKNIDYLTSTYETAAEYYISTKQFKMAAPFVSGLAGIREHFSNVQKSNLELMTSKVDSSSGRYLLALQHFQAHSFLKDTIFNMGKVSQMNQLEVAFETKEKQNKINVLNSQNKENLARAAKARLERNITIAGIIIMIIISGIAYNVIRNKIKSNRLLRAQKDEIDLKNGQLEILLNDKEKLLTEKEGLIADKDILLKEVHHRVKNNLQIVMSLLSTQSEYLENREALQAIEESQQRVQAIALIHQKIYHETGGVNVRMPSYISNMVEDFMVFSNAEKRGIRIMTMVEELDLDIDVAVPVGLILNEGITNAIKYAFGDKGGLVEINMHRCNDQYHLLISDNGKGLPPEFDLRTASSLGMVMMKGLSGQVQGSFNIINSEGLTLSLKFPMSKTK</sequence>
<evidence type="ECO:0000256" key="6">
    <source>
        <dbReference type="ARBA" id="ARBA00022777"/>
    </source>
</evidence>
<dbReference type="EMBL" id="JBHTIA010000003">
    <property type="protein sequence ID" value="MFD0764566.1"/>
    <property type="molecule type" value="Genomic_DNA"/>
</dbReference>
<dbReference type="InterPro" id="IPR003594">
    <property type="entry name" value="HATPase_dom"/>
</dbReference>
<keyword evidence="7" id="KW-0067">ATP-binding</keyword>
<accession>A0ABW2ZEE7</accession>
<keyword evidence="9" id="KW-0732">Signal</keyword>
<keyword evidence="8" id="KW-0472">Membrane</keyword>
<evidence type="ECO:0000256" key="9">
    <source>
        <dbReference type="SAM" id="SignalP"/>
    </source>
</evidence>
<reference evidence="12" key="1">
    <citation type="journal article" date="2019" name="Int. J. Syst. Evol. Microbiol.">
        <title>The Global Catalogue of Microorganisms (GCM) 10K type strain sequencing project: providing services to taxonomists for standard genome sequencing and annotation.</title>
        <authorList>
            <consortium name="The Broad Institute Genomics Platform"/>
            <consortium name="The Broad Institute Genome Sequencing Center for Infectious Disease"/>
            <person name="Wu L."/>
            <person name="Ma J."/>
        </authorList>
    </citation>
    <scope>NUCLEOTIDE SEQUENCE [LARGE SCALE GENOMIC DNA]</scope>
    <source>
        <strain evidence="12">CCUG 60742</strain>
    </source>
</reference>
<evidence type="ECO:0000256" key="5">
    <source>
        <dbReference type="ARBA" id="ARBA00022741"/>
    </source>
</evidence>
<dbReference type="RefSeq" id="WP_377140210.1">
    <property type="nucleotide sequence ID" value="NZ_JBHTIA010000003.1"/>
</dbReference>
<dbReference type="PANTHER" id="PTHR41523">
    <property type="entry name" value="TWO-COMPONENT SYSTEM SENSOR PROTEIN"/>
    <property type="match status" value="1"/>
</dbReference>
<dbReference type="InterPro" id="IPR005467">
    <property type="entry name" value="His_kinase_dom"/>
</dbReference>
<dbReference type="GO" id="GO:0016301">
    <property type="term" value="F:kinase activity"/>
    <property type="evidence" value="ECO:0007669"/>
    <property type="project" value="UniProtKB-KW"/>
</dbReference>
<dbReference type="Gene3D" id="1.25.40.10">
    <property type="entry name" value="Tetratricopeptide repeat domain"/>
    <property type="match status" value="1"/>
</dbReference>
<evidence type="ECO:0000256" key="4">
    <source>
        <dbReference type="ARBA" id="ARBA00022679"/>
    </source>
</evidence>
<dbReference type="Gene3D" id="3.30.450.20">
    <property type="entry name" value="PAS domain"/>
    <property type="match status" value="1"/>
</dbReference>
<keyword evidence="4" id="KW-0808">Transferase</keyword>
<dbReference type="InterPro" id="IPR011990">
    <property type="entry name" value="TPR-like_helical_dom_sf"/>
</dbReference>
<evidence type="ECO:0000313" key="11">
    <source>
        <dbReference type="EMBL" id="MFD0764566.1"/>
    </source>
</evidence>
<comment type="caution">
    <text evidence="11">The sequence shown here is derived from an EMBL/GenBank/DDBJ whole genome shotgun (WGS) entry which is preliminary data.</text>
</comment>
<gene>
    <name evidence="11" type="ORF">ACFQZI_06855</name>
</gene>
<dbReference type="SUPFAM" id="SSF55874">
    <property type="entry name" value="ATPase domain of HSP90 chaperone/DNA topoisomerase II/histidine kinase"/>
    <property type="match status" value="1"/>
</dbReference>
<name>A0ABW2ZEE7_9SPHI</name>
<feature type="chain" id="PRO_5045968370" description="histidine kinase" evidence="9">
    <location>
        <begin position="23"/>
        <end position="763"/>
    </location>
</feature>
<evidence type="ECO:0000256" key="1">
    <source>
        <dbReference type="ARBA" id="ARBA00000085"/>
    </source>
</evidence>
<comment type="catalytic activity">
    <reaction evidence="1">
        <text>ATP + protein L-histidine = ADP + protein N-phospho-L-histidine.</text>
        <dbReference type="EC" id="2.7.13.3"/>
    </reaction>
</comment>
<feature type="signal peptide" evidence="9">
    <location>
        <begin position="1"/>
        <end position="22"/>
    </location>
</feature>
<feature type="domain" description="Histidine kinase" evidence="10">
    <location>
        <begin position="569"/>
        <end position="761"/>
    </location>
</feature>
<feature type="transmembrane region" description="Helical" evidence="8">
    <location>
        <begin position="499"/>
        <end position="518"/>
    </location>
</feature>
<dbReference type="Proteomes" id="UP001597073">
    <property type="component" value="Unassembled WGS sequence"/>
</dbReference>
<keyword evidence="5" id="KW-0547">Nucleotide-binding</keyword>
<proteinExistence type="predicted"/>
<keyword evidence="8" id="KW-0812">Transmembrane</keyword>
<dbReference type="InterPro" id="IPR011495">
    <property type="entry name" value="Sig_transdc_His_kin_sub2_dim/P"/>
</dbReference>
<evidence type="ECO:0000259" key="10">
    <source>
        <dbReference type="PROSITE" id="PS50109"/>
    </source>
</evidence>
<dbReference type="EC" id="2.7.13.3" evidence="2"/>
<organism evidence="11 12">
    <name type="scientific">Mucilaginibacter lutimaris</name>
    <dbReference type="NCBI Taxonomy" id="931629"/>
    <lineage>
        <taxon>Bacteria</taxon>
        <taxon>Pseudomonadati</taxon>
        <taxon>Bacteroidota</taxon>
        <taxon>Sphingobacteriia</taxon>
        <taxon>Sphingobacteriales</taxon>
        <taxon>Sphingobacteriaceae</taxon>
        <taxon>Mucilaginibacter</taxon>
    </lineage>
</organism>
<keyword evidence="3" id="KW-0597">Phosphoprotein</keyword>
<dbReference type="PROSITE" id="PS50109">
    <property type="entry name" value="HIS_KIN"/>
    <property type="match status" value="1"/>
</dbReference>
<dbReference type="InterPro" id="IPR036890">
    <property type="entry name" value="HATPase_C_sf"/>
</dbReference>
<keyword evidence="6 11" id="KW-0418">Kinase</keyword>
<keyword evidence="12" id="KW-1185">Reference proteome</keyword>
<dbReference type="Gene3D" id="3.30.565.10">
    <property type="entry name" value="Histidine kinase-like ATPase, C-terminal domain"/>
    <property type="match status" value="1"/>
</dbReference>
<dbReference type="SMART" id="SM00387">
    <property type="entry name" value="HATPase_c"/>
    <property type="match status" value="1"/>
</dbReference>
<dbReference type="SUPFAM" id="SSF48452">
    <property type="entry name" value="TPR-like"/>
    <property type="match status" value="1"/>
</dbReference>
<dbReference type="Pfam" id="PF07568">
    <property type="entry name" value="HisKA_2"/>
    <property type="match status" value="1"/>
</dbReference>
<evidence type="ECO:0000256" key="3">
    <source>
        <dbReference type="ARBA" id="ARBA00022553"/>
    </source>
</evidence>
<evidence type="ECO:0000256" key="2">
    <source>
        <dbReference type="ARBA" id="ARBA00012438"/>
    </source>
</evidence>
<evidence type="ECO:0000313" key="12">
    <source>
        <dbReference type="Proteomes" id="UP001597073"/>
    </source>
</evidence>
<dbReference type="Pfam" id="PF02518">
    <property type="entry name" value="HATPase_c"/>
    <property type="match status" value="1"/>
</dbReference>
<evidence type="ECO:0000256" key="8">
    <source>
        <dbReference type="SAM" id="Phobius"/>
    </source>
</evidence>
<keyword evidence="8" id="KW-1133">Transmembrane helix</keyword>
<protein>
    <recommendedName>
        <fullName evidence="2">histidine kinase</fullName>
        <ecNumber evidence="2">2.7.13.3</ecNumber>
    </recommendedName>
</protein>